<evidence type="ECO:0000256" key="2">
    <source>
        <dbReference type="ARBA" id="ARBA00023306"/>
    </source>
</evidence>
<dbReference type="InterPro" id="IPR020984">
    <property type="entry name" value="Speedy"/>
</dbReference>
<dbReference type="Proteomes" id="UP000198323">
    <property type="component" value="Unassembled WGS sequence"/>
</dbReference>
<reference evidence="3 4" key="1">
    <citation type="submission" date="2016-07" db="EMBL/GenBank/DDBJ databases">
        <title>Disparate Historic Effective Population Sizes Predicted by Modern Levels of Genome Diversity for the Scaled Quail (Callipepla squamata) and the Northern Bobwhite (Colinus virginianus): Inferences from First and Second Generation Draft Genome Assemblies for Sympatric New World Quail.</title>
        <authorList>
            <person name="Oldeschulte D.L."/>
            <person name="Halley Y.A."/>
            <person name="Bhattarai E.K."/>
            <person name="Brashear W.A."/>
            <person name="Hill J."/>
            <person name="Metz R.P."/>
            <person name="Johnson C.D."/>
            <person name="Rollins D."/>
            <person name="Peterson M.J."/>
            <person name="Bickhart D.M."/>
            <person name="Decker J.E."/>
            <person name="Seabury C.M."/>
        </authorList>
    </citation>
    <scope>NUCLEOTIDE SEQUENCE [LARGE SCALE GENOMIC DNA]</scope>
    <source>
        <strain evidence="3 4">Texas</strain>
        <tissue evidence="3">Leg muscle</tissue>
    </source>
</reference>
<dbReference type="AlphaFoldDB" id="A0A226MA35"/>
<feature type="non-terminal residue" evidence="3">
    <location>
        <position position="57"/>
    </location>
</feature>
<dbReference type="EMBL" id="MCFN01007210">
    <property type="protein sequence ID" value="OXB51929.1"/>
    <property type="molecule type" value="Genomic_DNA"/>
</dbReference>
<dbReference type="PANTHER" id="PTHR31545:SF4">
    <property type="entry name" value="SPEEDY PROTEIN A"/>
    <property type="match status" value="1"/>
</dbReference>
<dbReference type="PANTHER" id="PTHR31545">
    <property type="entry name" value="SEEDY PROTEIN A/C FAMILY MEMBER"/>
    <property type="match status" value="1"/>
</dbReference>
<evidence type="ECO:0000313" key="3">
    <source>
        <dbReference type="EMBL" id="OXB51929.1"/>
    </source>
</evidence>
<dbReference type="OrthoDB" id="9442170at2759"/>
<sequence>MTAFLKVFDDDHLLQDFLQMDRCCRVADKYLLAVTFVYIKRANFPNNEHMRLRIFAA</sequence>
<dbReference type="Pfam" id="PF11357">
    <property type="entry name" value="Spy1"/>
    <property type="match status" value="1"/>
</dbReference>
<dbReference type="GO" id="GO:0019901">
    <property type="term" value="F:protein kinase binding"/>
    <property type="evidence" value="ECO:0007669"/>
    <property type="project" value="InterPro"/>
</dbReference>
<gene>
    <name evidence="3" type="ORF">ASZ78_004085</name>
</gene>
<comment type="caution">
    <text evidence="3">The sequence shown here is derived from an EMBL/GenBank/DDBJ whole genome shotgun (WGS) entry which is preliminary data.</text>
</comment>
<dbReference type="STRING" id="9009.A0A226MA35"/>
<dbReference type="InterPro" id="IPR052316">
    <property type="entry name" value="Speedy-Ringo_regulator"/>
</dbReference>
<keyword evidence="4" id="KW-1185">Reference proteome</keyword>
<proteinExistence type="inferred from homology"/>
<evidence type="ECO:0000256" key="1">
    <source>
        <dbReference type="ARBA" id="ARBA00010932"/>
    </source>
</evidence>
<organism evidence="3 4">
    <name type="scientific">Callipepla squamata</name>
    <name type="common">Scaled quail</name>
    <dbReference type="NCBI Taxonomy" id="9009"/>
    <lineage>
        <taxon>Eukaryota</taxon>
        <taxon>Metazoa</taxon>
        <taxon>Chordata</taxon>
        <taxon>Craniata</taxon>
        <taxon>Vertebrata</taxon>
        <taxon>Euteleostomi</taxon>
        <taxon>Archelosauria</taxon>
        <taxon>Archosauria</taxon>
        <taxon>Dinosauria</taxon>
        <taxon>Saurischia</taxon>
        <taxon>Theropoda</taxon>
        <taxon>Coelurosauria</taxon>
        <taxon>Aves</taxon>
        <taxon>Neognathae</taxon>
        <taxon>Galloanserae</taxon>
        <taxon>Galliformes</taxon>
        <taxon>Odontophoridae</taxon>
        <taxon>Callipepla</taxon>
    </lineage>
</organism>
<name>A0A226MA35_CALSU</name>
<keyword evidence="2" id="KW-0131">Cell cycle</keyword>
<accession>A0A226MA35</accession>
<evidence type="ECO:0000313" key="4">
    <source>
        <dbReference type="Proteomes" id="UP000198323"/>
    </source>
</evidence>
<protein>
    <submittedName>
        <fullName evidence="3">Uncharacterized protein</fullName>
    </submittedName>
</protein>
<comment type="similarity">
    <text evidence="1">Belongs to the Speedy/Ringo family.</text>
</comment>